<dbReference type="SUPFAM" id="SSF55729">
    <property type="entry name" value="Acyl-CoA N-acyltransferases (Nat)"/>
    <property type="match status" value="1"/>
</dbReference>
<dbReference type="EMBL" id="DACTCB010000011">
    <property type="protein sequence ID" value="HAT4308275.1"/>
    <property type="molecule type" value="Genomic_DNA"/>
</dbReference>
<accession>A0A8H9QXZ4</accession>
<comment type="caution">
    <text evidence="2">The sequence shown here is derived from an EMBL/GenBank/DDBJ whole genome shotgun (WGS) entry which is preliminary data.</text>
</comment>
<reference evidence="2" key="1">
    <citation type="journal article" date="2018" name="Genome Biol.">
        <title>SKESA: strategic k-mer extension for scrupulous assemblies.</title>
        <authorList>
            <person name="Souvorov A."/>
            <person name="Agarwala R."/>
            <person name="Lipman D.J."/>
        </authorList>
    </citation>
    <scope>NUCLEOTIDE SEQUENCE</scope>
    <source>
        <strain evidence="2">C8</strain>
    </source>
</reference>
<feature type="domain" description="N-acetyltransferase" evidence="1">
    <location>
        <begin position="56"/>
        <end position="157"/>
    </location>
</feature>
<dbReference type="InterPro" id="IPR000182">
    <property type="entry name" value="GNAT_dom"/>
</dbReference>
<proteinExistence type="predicted"/>
<sequence length="177" mass="20725">MNISSDITESIISRERLGFDSPGDIEFFLISGEIVNREFFKWLYRDNLMLVKALEDTLIKEAFNKNIRCIVAYKTVNSSRYLIGFVLLALDVNNTYDKTANIVMINVLEEFKRVNIGSNLIHLAEYLAKVTYKKDCMYLNTYIDFEGIEDFYTRLGYIKIQENKETYEATFKKLLTE</sequence>
<gene>
    <name evidence="2" type="ORF">I9080_002085</name>
</gene>
<protein>
    <submittedName>
        <fullName evidence="2">GNAT family N-acetyltransferase</fullName>
    </submittedName>
</protein>
<keyword evidence="2" id="KW-0808">Transferase</keyword>
<dbReference type="AlphaFoldDB" id="A0A8H9QXZ4"/>
<dbReference type="InterPro" id="IPR016181">
    <property type="entry name" value="Acyl_CoA_acyltransferase"/>
</dbReference>
<name>A0A8H9QXZ4_CLOPF</name>
<dbReference type="GO" id="GO:0016747">
    <property type="term" value="F:acyltransferase activity, transferring groups other than amino-acyl groups"/>
    <property type="evidence" value="ECO:0007669"/>
    <property type="project" value="InterPro"/>
</dbReference>
<evidence type="ECO:0000313" key="2">
    <source>
        <dbReference type="EMBL" id="HAT4308275.1"/>
    </source>
</evidence>
<organism evidence="2">
    <name type="scientific">Clostridium perfringens</name>
    <dbReference type="NCBI Taxonomy" id="1502"/>
    <lineage>
        <taxon>Bacteria</taxon>
        <taxon>Bacillati</taxon>
        <taxon>Bacillota</taxon>
        <taxon>Clostridia</taxon>
        <taxon>Eubacteriales</taxon>
        <taxon>Clostridiaceae</taxon>
        <taxon>Clostridium</taxon>
    </lineage>
</organism>
<dbReference type="Proteomes" id="UP000859547">
    <property type="component" value="Unassembled WGS sequence"/>
</dbReference>
<evidence type="ECO:0000259" key="1">
    <source>
        <dbReference type="Pfam" id="PF00583"/>
    </source>
</evidence>
<dbReference type="Pfam" id="PF00583">
    <property type="entry name" value="Acetyltransf_1"/>
    <property type="match status" value="1"/>
</dbReference>
<dbReference type="Gene3D" id="3.40.630.30">
    <property type="match status" value="1"/>
</dbReference>
<dbReference type="RefSeq" id="WP_004456621.1">
    <property type="nucleotide sequence ID" value="NZ_CATNXJ010000017.1"/>
</dbReference>
<reference evidence="2" key="2">
    <citation type="submission" date="2020-07" db="EMBL/GenBank/DDBJ databases">
        <authorList>
            <consortium name="NCBI Pathogen Detection Project"/>
        </authorList>
    </citation>
    <scope>NUCLEOTIDE SEQUENCE</scope>
    <source>
        <strain evidence="2">C8</strain>
    </source>
</reference>